<dbReference type="AlphaFoldDB" id="A0A376L4R6"/>
<evidence type="ECO:0000313" key="1">
    <source>
        <dbReference type="EMBL" id="STF08747.1"/>
    </source>
</evidence>
<dbReference type="Proteomes" id="UP000254807">
    <property type="component" value="Unassembled WGS sequence"/>
</dbReference>
<sequence>MFSQIHTSYGFTKNYQSTERKLFYINGNKIKKGNYYNPSDGTSISTTKELAMKKSYSEYLERFLLGVGGFTAEGKYISYGKTSAYGYIDTTGTATGIESCQILKKALSELIEKNELFFLWYTDIGERLNVELSNEQKQLIKSLNFRADEHLCLATRNLSNYYTVITISLYKRQITGCGISCDQTIEEAVKKSIIENKIIEWQNYQNEDSRFYQSVPKDKEKIYDFIFSKIEKSNSYHCEEGIDNLIQKKLMLNKDIPFPEVVILNGKNSHKNNVKTIKLVSKHLLNCLPSKRLIRLSKKQKIISNIDYNATEFDCFLV</sequence>
<dbReference type="RefSeq" id="WP_060815241.1">
    <property type="nucleotide sequence ID" value="NZ_JBHULA010000078.1"/>
</dbReference>
<protein>
    <submittedName>
        <fullName evidence="1">Bacteriocin biosynthesis docking scaffold, SagD family</fullName>
    </submittedName>
</protein>
<organism evidence="1 2">
    <name type="scientific">Enterococcus gallinarum</name>
    <dbReference type="NCBI Taxonomy" id="1353"/>
    <lineage>
        <taxon>Bacteria</taxon>
        <taxon>Bacillati</taxon>
        <taxon>Bacillota</taxon>
        <taxon>Bacilli</taxon>
        <taxon>Lactobacillales</taxon>
        <taxon>Enterococcaceae</taxon>
        <taxon>Enterococcus</taxon>
    </lineage>
</organism>
<reference evidence="1 2" key="1">
    <citation type="submission" date="2018-06" db="EMBL/GenBank/DDBJ databases">
        <authorList>
            <consortium name="Pathogen Informatics"/>
            <person name="Doyle S."/>
        </authorList>
    </citation>
    <scope>NUCLEOTIDE SEQUENCE [LARGE SCALE GENOMIC DNA]</scope>
    <source>
        <strain evidence="1 2">NCTC12360</strain>
    </source>
</reference>
<dbReference type="EMBL" id="UFYW01000002">
    <property type="protein sequence ID" value="STF08747.1"/>
    <property type="molecule type" value="Genomic_DNA"/>
</dbReference>
<evidence type="ECO:0000313" key="2">
    <source>
        <dbReference type="Proteomes" id="UP000254807"/>
    </source>
</evidence>
<name>A0A376L4R6_ENTGA</name>
<accession>A0A376L4R6</accession>
<gene>
    <name evidence="1" type="ORF">NCTC12360_03741</name>
</gene>
<dbReference type="OrthoDB" id="2339971at2"/>
<keyword evidence="2" id="KW-1185">Reference proteome</keyword>
<proteinExistence type="predicted"/>